<dbReference type="AlphaFoldDB" id="A0AAV3Y630"/>
<dbReference type="Proteomes" id="UP000735302">
    <property type="component" value="Unassembled WGS sequence"/>
</dbReference>
<keyword evidence="1" id="KW-0812">Transmembrane</keyword>
<protein>
    <submittedName>
        <fullName evidence="2">Uncharacterized protein</fullName>
    </submittedName>
</protein>
<name>A0AAV3Y630_9GAST</name>
<keyword evidence="1" id="KW-0472">Membrane</keyword>
<gene>
    <name evidence="2" type="ORF">PoB_000422400</name>
</gene>
<keyword evidence="1" id="KW-1133">Transmembrane helix</keyword>
<organism evidence="2 3">
    <name type="scientific">Plakobranchus ocellatus</name>
    <dbReference type="NCBI Taxonomy" id="259542"/>
    <lineage>
        <taxon>Eukaryota</taxon>
        <taxon>Metazoa</taxon>
        <taxon>Spiralia</taxon>
        <taxon>Lophotrochozoa</taxon>
        <taxon>Mollusca</taxon>
        <taxon>Gastropoda</taxon>
        <taxon>Heterobranchia</taxon>
        <taxon>Euthyneura</taxon>
        <taxon>Panpulmonata</taxon>
        <taxon>Sacoglossa</taxon>
        <taxon>Placobranchoidea</taxon>
        <taxon>Plakobranchidae</taxon>
        <taxon>Plakobranchus</taxon>
    </lineage>
</organism>
<dbReference type="EMBL" id="BLXT01000501">
    <property type="protein sequence ID" value="GFN77718.1"/>
    <property type="molecule type" value="Genomic_DNA"/>
</dbReference>
<reference evidence="2 3" key="1">
    <citation type="journal article" date="2021" name="Elife">
        <title>Chloroplast acquisition without the gene transfer in kleptoplastic sea slugs, Plakobranchus ocellatus.</title>
        <authorList>
            <person name="Maeda T."/>
            <person name="Takahashi S."/>
            <person name="Yoshida T."/>
            <person name="Shimamura S."/>
            <person name="Takaki Y."/>
            <person name="Nagai Y."/>
            <person name="Toyoda A."/>
            <person name="Suzuki Y."/>
            <person name="Arimoto A."/>
            <person name="Ishii H."/>
            <person name="Satoh N."/>
            <person name="Nishiyama T."/>
            <person name="Hasebe M."/>
            <person name="Maruyama T."/>
            <person name="Minagawa J."/>
            <person name="Obokata J."/>
            <person name="Shigenobu S."/>
        </authorList>
    </citation>
    <scope>NUCLEOTIDE SEQUENCE [LARGE SCALE GENOMIC DNA]</scope>
</reference>
<sequence>MGRAFNRLEMAQAQGINKRNGIKRKQLLWMAEEDTEIMLVWYRDNDVQTAKANGVVKPAARLSNGLFDARRQSHHLPEWVPDTKAVVMANRIDTACMLLFPVGFFVFIAIYVLIYKSQ</sequence>
<evidence type="ECO:0000313" key="2">
    <source>
        <dbReference type="EMBL" id="GFN77718.1"/>
    </source>
</evidence>
<evidence type="ECO:0000313" key="3">
    <source>
        <dbReference type="Proteomes" id="UP000735302"/>
    </source>
</evidence>
<proteinExistence type="predicted"/>
<feature type="transmembrane region" description="Helical" evidence="1">
    <location>
        <begin position="94"/>
        <end position="114"/>
    </location>
</feature>
<accession>A0AAV3Y630</accession>
<comment type="caution">
    <text evidence="2">The sequence shown here is derived from an EMBL/GenBank/DDBJ whole genome shotgun (WGS) entry which is preliminary data.</text>
</comment>
<keyword evidence="3" id="KW-1185">Reference proteome</keyword>
<evidence type="ECO:0000256" key="1">
    <source>
        <dbReference type="SAM" id="Phobius"/>
    </source>
</evidence>